<dbReference type="EMBL" id="FQXB01000003">
    <property type="protein sequence ID" value="SHH18745.1"/>
    <property type="molecule type" value="Genomic_DNA"/>
</dbReference>
<evidence type="ECO:0000256" key="1">
    <source>
        <dbReference type="ARBA" id="ARBA00004781"/>
    </source>
</evidence>
<dbReference type="Gene3D" id="3.90.25.10">
    <property type="entry name" value="UDP-galactose 4-epimerase, domain 1"/>
    <property type="match status" value="1"/>
</dbReference>
<reference evidence="8 9" key="1">
    <citation type="submission" date="2016-11" db="EMBL/GenBank/DDBJ databases">
        <authorList>
            <person name="Jaros S."/>
            <person name="Januszkiewicz K."/>
            <person name="Wedrychowicz H."/>
        </authorList>
    </citation>
    <scope>NUCLEOTIDE SEQUENCE [LARGE SCALE GENOMIC DNA]</scope>
    <source>
        <strain evidence="8 9">DSM 28715</strain>
    </source>
</reference>
<dbReference type="GO" id="GO:0019305">
    <property type="term" value="P:dTDP-rhamnose biosynthetic process"/>
    <property type="evidence" value="ECO:0007669"/>
    <property type="project" value="UniProtKB-UniPathway"/>
</dbReference>
<dbReference type="NCBIfam" id="TIGR01214">
    <property type="entry name" value="rmlD"/>
    <property type="match status" value="1"/>
</dbReference>
<evidence type="ECO:0000256" key="4">
    <source>
        <dbReference type="ARBA" id="ARBA00017099"/>
    </source>
</evidence>
<evidence type="ECO:0000256" key="2">
    <source>
        <dbReference type="ARBA" id="ARBA00010944"/>
    </source>
</evidence>
<evidence type="ECO:0000256" key="6">
    <source>
        <dbReference type="RuleBase" id="RU364082"/>
    </source>
</evidence>
<comment type="function">
    <text evidence="6">Catalyzes the reduction of dTDP-6-deoxy-L-lyxo-4-hexulose to yield dTDP-L-rhamnose.</text>
</comment>
<proteinExistence type="inferred from homology"/>
<dbReference type="EC" id="1.1.1.133" evidence="3 6"/>
<accession>A0A1M5QX87</accession>
<dbReference type="GO" id="GO:0008831">
    <property type="term" value="F:dTDP-4-dehydrorhamnose reductase activity"/>
    <property type="evidence" value="ECO:0007669"/>
    <property type="project" value="UniProtKB-EC"/>
</dbReference>
<evidence type="ECO:0000313" key="8">
    <source>
        <dbReference type="EMBL" id="SHH18745.1"/>
    </source>
</evidence>
<evidence type="ECO:0000256" key="5">
    <source>
        <dbReference type="ARBA" id="ARBA00048200"/>
    </source>
</evidence>
<dbReference type="InterPro" id="IPR005913">
    <property type="entry name" value="dTDP_dehydrorham_reduct"/>
</dbReference>
<dbReference type="Gene3D" id="3.40.50.720">
    <property type="entry name" value="NAD(P)-binding Rossmann-like Domain"/>
    <property type="match status" value="1"/>
</dbReference>
<evidence type="ECO:0000259" key="7">
    <source>
        <dbReference type="Pfam" id="PF04321"/>
    </source>
</evidence>
<evidence type="ECO:0000256" key="3">
    <source>
        <dbReference type="ARBA" id="ARBA00012929"/>
    </source>
</evidence>
<dbReference type="UniPathway" id="UPA00124"/>
<sequence length="305" mass="32726">MEGAAEPHWCWGTLGSQVVKIVVLGKSGQVATSLQSVQNDAIEVIALGRGELDLTNTADLFQPIAAHEPDAIINASAYTAVDQAETNQDAAFVLNKTAVKRLGEVASQLSIPIIHLSTDYVFNGSGIDAWTPDDLTDPLGTYGKSKLAGEMALAEVSSNYAILRTSWVFSATGSNFVKTMLRLGKDRDSLNVVSDQIGGPTSADDIAAASIQIAKALIANPDQKGIWHFSGLDDCNWADFATEIFRQAKIDCDVHAIPSSEYPTPAMRPLNSRLDCTTTEQDFGIKRPLWTDSLTAVLRDLGEVS</sequence>
<dbReference type="AlphaFoldDB" id="A0A1M5QX87"/>
<gene>
    <name evidence="8" type="ORF">SAMN05444003_2378</name>
</gene>
<evidence type="ECO:0000313" key="9">
    <source>
        <dbReference type="Proteomes" id="UP000184074"/>
    </source>
</evidence>
<dbReference type="Proteomes" id="UP000184074">
    <property type="component" value="Unassembled WGS sequence"/>
</dbReference>
<keyword evidence="6" id="KW-0521">NADP</keyword>
<dbReference type="SUPFAM" id="SSF51735">
    <property type="entry name" value="NAD(P)-binding Rossmann-fold domains"/>
    <property type="match status" value="1"/>
</dbReference>
<keyword evidence="9" id="KW-1185">Reference proteome</keyword>
<dbReference type="Pfam" id="PF04321">
    <property type="entry name" value="RmlD_sub_bind"/>
    <property type="match status" value="1"/>
</dbReference>
<comment type="pathway">
    <text evidence="1 6">Carbohydrate biosynthesis; dTDP-L-rhamnose biosynthesis.</text>
</comment>
<keyword evidence="6" id="KW-0560">Oxidoreductase</keyword>
<name>A0A1M5QX87_9RHOB</name>
<dbReference type="STRING" id="1508389.SAMN05444003_2378"/>
<comment type="cofactor">
    <cofactor evidence="6">
        <name>Mg(2+)</name>
        <dbReference type="ChEBI" id="CHEBI:18420"/>
    </cofactor>
    <text evidence="6">Binds 1 Mg(2+) ion per monomer.</text>
</comment>
<feature type="domain" description="RmlD-like substrate binding" evidence="7">
    <location>
        <begin position="20"/>
        <end position="301"/>
    </location>
</feature>
<dbReference type="PANTHER" id="PTHR10491:SF4">
    <property type="entry name" value="METHIONINE ADENOSYLTRANSFERASE 2 SUBUNIT BETA"/>
    <property type="match status" value="1"/>
</dbReference>
<organism evidence="8 9">
    <name type="scientific">Cognatiyoonia sediminum</name>
    <dbReference type="NCBI Taxonomy" id="1508389"/>
    <lineage>
        <taxon>Bacteria</taxon>
        <taxon>Pseudomonadati</taxon>
        <taxon>Pseudomonadota</taxon>
        <taxon>Alphaproteobacteria</taxon>
        <taxon>Rhodobacterales</taxon>
        <taxon>Paracoccaceae</taxon>
        <taxon>Cognatiyoonia</taxon>
    </lineage>
</organism>
<dbReference type="PANTHER" id="PTHR10491">
    <property type="entry name" value="DTDP-4-DEHYDRORHAMNOSE REDUCTASE"/>
    <property type="match status" value="1"/>
</dbReference>
<comment type="catalytic activity">
    <reaction evidence="5 6">
        <text>dTDP-beta-L-rhamnose + NADP(+) = dTDP-4-dehydro-beta-L-rhamnose + NADPH + H(+)</text>
        <dbReference type="Rhea" id="RHEA:21796"/>
        <dbReference type="ChEBI" id="CHEBI:15378"/>
        <dbReference type="ChEBI" id="CHEBI:57510"/>
        <dbReference type="ChEBI" id="CHEBI:57783"/>
        <dbReference type="ChEBI" id="CHEBI:58349"/>
        <dbReference type="ChEBI" id="CHEBI:62830"/>
        <dbReference type="EC" id="1.1.1.133"/>
    </reaction>
</comment>
<dbReference type="CDD" id="cd05254">
    <property type="entry name" value="dTDP_HR_like_SDR_e"/>
    <property type="match status" value="1"/>
</dbReference>
<dbReference type="InterPro" id="IPR036291">
    <property type="entry name" value="NAD(P)-bd_dom_sf"/>
</dbReference>
<comment type="similarity">
    <text evidence="2 6">Belongs to the dTDP-4-dehydrorhamnose reductase family.</text>
</comment>
<protein>
    <recommendedName>
        <fullName evidence="4 6">dTDP-4-dehydrorhamnose reductase</fullName>
        <ecNumber evidence="3 6">1.1.1.133</ecNumber>
    </recommendedName>
</protein>
<dbReference type="InterPro" id="IPR029903">
    <property type="entry name" value="RmlD-like-bd"/>
</dbReference>